<accession>A0A5N5E9H7</accession>
<dbReference type="Proteomes" id="UP000325576">
    <property type="component" value="Unassembled WGS sequence"/>
</dbReference>
<organism evidence="2 3">
    <name type="scientific">Rhodococcus erythropolis</name>
    <name type="common">Arthrobacter picolinophilus</name>
    <dbReference type="NCBI Taxonomy" id="1833"/>
    <lineage>
        <taxon>Bacteria</taxon>
        <taxon>Bacillati</taxon>
        <taxon>Actinomycetota</taxon>
        <taxon>Actinomycetes</taxon>
        <taxon>Mycobacteriales</taxon>
        <taxon>Nocardiaceae</taxon>
        <taxon>Rhodococcus</taxon>
        <taxon>Rhodococcus erythropolis group</taxon>
    </lineage>
</organism>
<feature type="transmembrane region" description="Helical" evidence="1">
    <location>
        <begin position="6"/>
        <end position="29"/>
    </location>
</feature>
<sequence>MNGGEVALAALGIVATVCAALIWVVKFLFTKNDRTNNRLASSIEKSADASHALQQSLAARDARDHEFQRDVIDALGKVSISLDQLDRKSDANLNAVQLIASLVEKEDGA</sequence>
<dbReference type="EMBL" id="MRBO01000138">
    <property type="protein sequence ID" value="KAB2586723.1"/>
    <property type="molecule type" value="Genomic_DNA"/>
</dbReference>
<keyword evidence="1" id="KW-0472">Membrane</keyword>
<protein>
    <submittedName>
        <fullName evidence="2">Uncharacterized protein</fullName>
    </submittedName>
</protein>
<reference evidence="2 3" key="1">
    <citation type="journal article" date="2017" name="Poromechanics V (2013)">
        <title>Genomic Characterization of the Arsenic-Tolerant Actinobacterium, &lt;i&gt;Rhodococcus erythropolis&lt;/i&gt; S43.</title>
        <authorList>
            <person name="Retamal-Morales G."/>
            <person name="Mehnert M."/>
            <person name="Schwabe R."/>
            <person name="Tischler D."/>
            <person name="Schloemann M."/>
            <person name="Levican G.J."/>
        </authorList>
    </citation>
    <scope>NUCLEOTIDE SEQUENCE [LARGE SCALE GENOMIC DNA]</scope>
    <source>
        <strain evidence="2 3">S43</strain>
    </source>
</reference>
<keyword evidence="1" id="KW-1133">Transmembrane helix</keyword>
<dbReference type="AlphaFoldDB" id="A0A5N5E9H7"/>
<evidence type="ECO:0000313" key="2">
    <source>
        <dbReference type="EMBL" id="KAB2586723.1"/>
    </source>
</evidence>
<evidence type="ECO:0000256" key="1">
    <source>
        <dbReference type="SAM" id="Phobius"/>
    </source>
</evidence>
<name>A0A5N5E9H7_RHOER</name>
<evidence type="ECO:0000313" key="3">
    <source>
        <dbReference type="Proteomes" id="UP000325576"/>
    </source>
</evidence>
<comment type="caution">
    <text evidence="2">The sequence shown here is derived from an EMBL/GenBank/DDBJ whole genome shotgun (WGS) entry which is preliminary data.</text>
</comment>
<gene>
    <name evidence="2" type="ORF">BS297_03805</name>
</gene>
<proteinExistence type="predicted"/>
<keyword evidence="1" id="KW-0812">Transmembrane</keyword>